<dbReference type="AlphaFoldDB" id="A0A1P9WXY0"/>
<sequence>MFTRSMLLPLIQRFWFVICLCLPPGAGAQVMNDPVLQQTIQHTLDDIYNLDFVAADAQIRQLRSRYPQHPVGPILLATKLELQHLPVHENKAATVQFTQAVDQSLTLAKRMLDNDKNDPEGIFFALTAHSYLASLYNNQGESIKAVSESKRAYGYLKDGFHLTTKSPDFYFTTGLYNYYVERYPVDHPVVRPFMFFFADGNMAQGIKQMDIATKRALFMRPVANYFLAHVLIKHEMQPGRATAYTKYLADKYPNNPLFGMINAEALLLAGRYAEARPYVQRLKQLRSKLIPLAVSAFEGMLAEHADKDDLAASDLYQAALRHYVNGAYTKEYQAFAYAGLARIATRANDRNRARLHYKKALAIAEYKSVIREAKAFK</sequence>
<keyword evidence="1" id="KW-0732">Signal</keyword>
<protein>
    <recommendedName>
        <fullName evidence="4">ABC transporter substrate-binding protein</fullName>
    </recommendedName>
</protein>
<feature type="chain" id="PRO_5010381789" description="ABC transporter substrate-binding protein" evidence="1">
    <location>
        <begin position="29"/>
        <end position="377"/>
    </location>
</feature>
<dbReference type="KEGG" id="smon:AWR27_13320"/>
<proteinExistence type="predicted"/>
<evidence type="ECO:0000256" key="1">
    <source>
        <dbReference type="SAM" id="SignalP"/>
    </source>
</evidence>
<gene>
    <name evidence="2" type="ORF">AWR27_13320</name>
</gene>
<organism evidence="2 3">
    <name type="scientific">Spirosoma montaniterrae</name>
    <dbReference type="NCBI Taxonomy" id="1178516"/>
    <lineage>
        <taxon>Bacteria</taxon>
        <taxon>Pseudomonadati</taxon>
        <taxon>Bacteroidota</taxon>
        <taxon>Cytophagia</taxon>
        <taxon>Cytophagales</taxon>
        <taxon>Cytophagaceae</taxon>
        <taxon>Spirosoma</taxon>
    </lineage>
</organism>
<dbReference type="STRING" id="1178516.AWR27_13320"/>
<evidence type="ECO:0000313" key="3">
    <source>
        <dbReference type="Proteomes" id="UP000187941"/>
    </source>
</evidence>
<evidence type="ECO:0008006" key="4">
    <source>
        <dbReference type="Google" id="ProtNLM"/>
    </source>
</evidence>
<dbReference type="Proteomes" id="UP000187941">
    <property type="component" value="Chromosome"/>
</dbReference>
<accession>A0A1P9WXY0</accession>
<dbReference type="SUPFAM" id="SSF48452">
    <property type="entry name" value="TPR-like"/>
    <property type="match status" value="1"/>
</dbReference>
<evidence type="ECO:0000313" key="2">
    <source>
        <dbReference type="EMBL" id="AQG80210.1"/>
    </source>
</evidence>
<feature type="signal peptide" evidence="1">
    <location>
        <begin position="1"/>
        <end position="28"/>
    </location>
</feature>
<name>A0A1P9WXY0_9BACT</name>
<reference evidence="2 3" key="1">
    <citation type="submission" date="2016-01" db="EMBL/GenBank/DDBJ databases">
        <authorList>
            <person name="Oliw E.H."/>
        </authorList>
    </citation>
    <scope>NUCLEOTIDE SEQUENCE [LARGE SCALE GENOMIC DNA]</scope>
    <source>
        <strain evidence="2 3">DY10</strain>
    </source>
</reference>
<dbReference type="EMBL" id="CP014263">
    <property type="protein sequence ID" value="AQG80210.1"/>
    <property type="molecule type" value="Genomic_DNA"/>
</dbReference>
<keyword evidence="3" id="KW-1185">Reference proteome</keyword>
<dbReference type="InterPro" id="IPR011990">
    <property type="entry name" value="TPR-like_helical_dom_sf"/>
</dbReference>
<dbReference type="Gene3D" id="1.25.40.10">
    <property type="entry name" value="Tetratricopeptide repeat domain"/>
    <property type="match status" value="1"/>
</dbReference>